<dbReference type="GO" id="GO:0004497">
    <property type="term" value="F:monooxygenase activity"/>
    <property type="evidence" value="ECO:0007669"/>
    <property type="project" value="UniProtKB-KW"/>
</dbReference>
<dbReference type="SUPFAM" id="SSF51679">
    <property type="entry name" value="Bacterial luciferase-like"/>
    <property type="match status" value="1"/>
</dbReference>
<evidence type="ECO:0000313" key="6">
    <source>
        <dbReference type="EMBL" id="TIH35138.1"/>
    </source>
</evidence>
<gene>
    <name evidence="6" type="ORF">D4765_11410</name>
</gene>
<evidence type="ECO:0000256" key="3">
    <source>
        <dbReference type="ARBA" id="ARBA00023002"/>
    </source>
</evidence>
<evidence type="ECO:0000259" key="5">
    <source>
        <dbReference type="Pfam" id="PF00296"/>
    </source>
</evidence>
<dbReference type="PANTHER" id="PTHR30011:SF16">
    <property type="entry name" value="C2H2 FINGER DOMAIN TRANSCRIPTION FACTOR (EUROFUNG)-RELATED"/>
    <property type="match status" value="1"/>
</dbReference>
<evidence type="ECO:0000256" key="2">
    <source>
        <dbReference type="ARBA" id="ARBA00022643"/>
    </source>
</evidence>
<evidence type="ECO:0000313" key="7">
    <source>
        <dbReference type="Proteomes" id="UP000306192"/>
    </source>
</evidence>
<dbReference type="CDD" id="cd01097">
    <property type="entry name" value="Tetrahydromethanopterin_reductase"/>
    <property type="match status" value="1"/>
</dbReference>
<protein>
    <submittedName>
        <fullName evidence="6">LLM class flavin-dependent oxidoreductase</fullName>
    </submittedName>
</protein>
<keyword evidence="7" id="KW-1185">Reference proteome</keyword>
<comment type="caution">
    <text evidence="6">The sequence shown here is derived from an EMBL/GenBank/DDBJ whole genome shotgun (WGS) entry which is preliminary data.</text>
</comment>
<dbReference type="InterPro" id="IPR051260">
    <property type="entry name" value="Diverse_substr_monoxygenases"/>
</dbReference>
<dbReference type="InterPro" id="IPR036661">
    <property type="entry name" value="Luciferase-like_sf"/>
</dbReference>
<dbReference type="AlphaFoldDB" id="A0A4T2BZP8"/>
<accession>A0A4T2BZP8</accession>
<dbReference type="Proteomes" id="UP000306192">
    <property type="component" value="Unassembled WGS sequence"/>
</dbReference>
<keyword evidence="4" id="KW-0503">Monooxygenase</keyword>
<dbReference type="GO" id="GO:0016705">
    <property type="term" value="F:oxidoreductase activity, acting on paired donors, with incorporation or reduction of molecular oxygen"/>
    <property type="evidence" value="ECO:0007669"/>
    <property type="project" value="InterPro"/>
</dbReference>
<keyword evidence="1" id="KW-0285">Flavoprotein</keyword>
<evidence type="ECO:0000256" key="1">
    <source>
        <dbReference type="ARBA" id="ARBA00022630"/>
    </source>
</evidence>
<dbReference type="OrthoDB" id="7374740at2"/>
<evidence type="ECO:0000256" key="4">
    <source>
        <dbReference type="ARBA" id="ARBA00023033"/>
    </source>
</evidence>
<dbReference type="Gene3D" id="3.20.20.30">
    <property type="entry name" value="Luciferase-like domain"/>
    <property type="match status" value="1"/>
</dbReference>
<name>A0A4T2BZP8_9MICO</name>
<keyword evidence="2" id="KW-0288">FMN</keyword>
<reference evidence="6 7" key="1">
    <citation type="journal article" date="2019" name="Microorganisms">
        <title>Systematic Affiliation and Genome Analysis of Subtercola vilae DB165(T) with Particular Emphasis on Cold Adaptation of an Isolate from a High-Altitude Cold Volcano Lake.</title>
        <authorList>
            <person name="Villalobos A.S."/>
            <person name="Wiese J."/>
            <person name="Imhoff J.F."/>
            <person name="Dorador C."/>
            <person name="Keller A."/>
            <person name="Hentschel U."/>
        </authorList>
    </citation>
    <scope>NUCLEOTIDE SEQUENCE [LARGE SCALE GENOMIC DNA]</scope>
    <source>
        <strain evidence="6 7">DB165</strain>
    </source>
</reference>
<feature type="domain" description="Luciferase-like" evidence="5">
    <location>
        <begin position="12"/>
        <end position="251"/>
    </location>
</feature>
<dbReference type="InterPro" id="IPR011251">
    <property type="entry name" value="Luciferase-like_dom"/>
</dbReference>
<organism evidence="6 7">
    <name type="scientific">Subtercola vilae</name>
    <dbReference type="NCBI Taxonomy" id="2056433"/>
    <lineage>
        <taxon>Bacteria</taxon>
        <taxon>Bacillati</taxon>
        <taxon>Actinomycetota</taxon>
        <taxon>Actinomycetes</taxon>
        <taxon>Micrococcales</taxon>
        <taxon>Microbacteriaceae</taxon>
        <taxon>Subtercola</taxon>
    </lineage>
</organism>
<dbReference type="Pfam" id="PF00296">
    <property type="entry name" value="Bac_luciferase"/>
    <property type="match status" value="1"/>
</dbReference>
<proteinExistence type="predicted"/>
<dbReference type="EMBL" id="QYRT01000021">
    <property type="protein sequence ID" value="TIH35138.1"/>
    <property type="molecule type" value="Genomic_DNA"/>
</dbReference>
<keyword evidence="3" id="KW-0560">Oxidoreductase</keyword>
<dbReference type="PANTHER" id="PTHR30011">
    <property type="entry name" value="ALKANESULFONATE MONOOXYGENASE-RELATED"/>
    <property type="match status" value="1"/>
</dbReference>
<sequence length="309" mass="33373">MSMRYGIVILPQDRWADGRRKWVEAEQLGFDHAFTYDHLSWRSLAGEPWGSTIVTLTAAAVVTERIRLGTFVSSPNFRHPVPFAKDVASLDDVSGGRFTLGFGSGGTGFDAFVLGQQALSARQRHERFAEFVELLDALLRFEAPDARAGETRGADVEPPYGISFDGTWYTAHEARMVGRAAQQPRVPLVLAANGPKGLGLVAQFGQGWVTTGAEGATGEEWWRSVESLSGRLDDAAEAAGRDPGSIDRYLSVDSGGQYALQSVGAFEEIVGRASGAGFTDVITHWPRADGIYAGSEDVLSEVASRFVRS</sequence>